<keyword evidence="6" id="KW-0813">Transport</keyword>
<feature type="binding site" evidence="20">
    <location>
        <position position="288"/>
    </location>
    <ligand>
        <name>ATP</name>
        <dbReference type="ChEBI" id="CHEBI:30616"/>
    </ligand>
</feature>
<keyword evidence="7" id="KW-1003">Cell membrane</keyword>
<dbReference type="InterPro" id="IPR000719">
    <property type="entry name" value="Prot_kinase_dom"/>
</dbReference>
<dbReference type="GO" id="GO:0004674">
    <property type="term" value="F:protein serine/threonine kinase activity"/>
    <property type="evidence" value="ECO:0007669"/>
    <property type="project" value="UniProtKB-KW"/>
</dbReference>
<comment type="function">
    <text evidence="19">Slow, weak voltage-dependent S-type anion efflux channel involved in maintenance of anion homeostasis.</text>
</comment>
<reference evidence="23" key="2">
    <citation type="submission" date="2019-07" db="EMBL/GenBank/DDBJ databases">
        <authorList>
            <person name="Yang Y."/>
            <person name="Bocs S."/>
            <person name="Baudouin L."/>
        </authorList>
    </citation>
    <scope>NUCLEOTIDE SEQUENCE</scope>
    <source>
        <tissue evidence="23">Spear leaf of Hainan Tall coconut</tissue>
    </source>
</reference>
<evidence type="ECO:0000256" key="16">
    <source>
        <dbReference type="ARBA" id="ARBA00023065"/>
    </source>
</evidence>
<evidence type="ECO:0000256" key="7">
    <source>
        <dbReference type="ARBA" id="ARBA00022475"/>
    </source>
</evidence>
<feature type="transmembrane region" description="Helical" evidence="21">
    <location>
        <begin position="40"/>
        <end position="60"/>
    </location>
</feature>
<dbReference type="GO" id="GO:0006811">
    <property type="term" value="P:monoatomic ion transport"/>
    <property type="evidence" value="ECO:0007669"/>
    <property type="project" value="UniProtKB-KW"/>
</dbReference>
<dbReference type="InterPro" id="IPR004695">
    <property type="entry name" value="SLAC1/Mae1/Ssu1/TehA"/>
</dbReference>
<dbReference type="PROSITE" id="PS00107">
    <property type="entry name" value="PROTEIN_KINASE_ATP"/>
    <property type="match status" value="1"/>
</dbReference>
<evidence type="ECO:0000256" key="19">
    <source>
        <dbReference type="ARBA" id="ARBA00054248"/>
    </source>
</evidence>
<proteinExistence type="inferred from homology"/>
<keyword evidence="17 21" id="KW-0472">Membrane</keyword>
<dbReference type="EMBL" id="CM017874">
    <property type="protein sequence ID" value="KAG1334941.1"/>
    <property type="molecule type" value="Genomic_DNA"/>
</dbReference>
<evidence type="ECO:0000256" key="15">
    <source>
        <dbReference type="ARBA" id="ARBA00022989"/>
    </source>
</evidence>
<keyword evidence="14 20" id="KW-0067">ATP-binding</keyword>
<dbReference type="FunFam" id="1.50.10.150:FF:000003">
    <property type="entry name" value="S-type anion channel SLAH1"/>
    <property type="match status" value="1"/>
</dbReference>
<dbReference type="SUPFAM" id="SSF56112">
    <property type="entry name" value="Protein kinase-like (PK-like)"/>
    <property type="match status" value="1"/>
</dbReference>
<feature type="transmembrane region" description="Helical" evidence="21">
    <location>
        <begin position="165"/>
        <end position="184"/>
    </location>
</feature>
<dbReference type="GO" id="GO:0012505">
    <property type="term" value="C:endomembrane system"/>
    <property type="evidence" value="ECO:0007669"/>
    <property type="project" value="UniProtKB-SubCell"/>
</dbReference>
<evidence type="ECO:0000256" key="3">
    <source>
        <dbReference type="ARBA" id="ARBA00004236"/>
    </source>
</evidence>
<feature type="domain" description="Protein kinase" evidence="22">
    <location>
        <begin position="259"/>
        <end position="559"/>
    </location>
</feature>
<dbReference type="Pfam" id="PF03595">
    <property type="entry name" value="SLAC1"/>
    <property type="match status" value="1"/>
</dbReference>
<keyword evidence="15 21" id="KW-1133">Transmembrane helix</keyword>
<dbReference type="InterPro" id="IPR011009">
    <property type="entry name" value="Kinase-like_dom_sf"/>
</dbReference>
<keyword evidence="9" id="KW-0597">Phosphoprotein</keyword>
<dbReference type="GO" id="GO:0005886">
    <property type="term" value="C:plasma membrane"/>
    <property type="evidence" value="ECO:0007669"/>
    <property type="project" value="UniProtKB-SubCell"/>
</dbReference>
<evidence type="ECO:0000256" key="12">
    <source>
        <dbReference type="ARBA" id="ARBA00022741"/>
    </source>
</evidence>
<feature type="transmembrane region" description="Helical" evidence="21">
    <location>
        <begin position="132"/>
        <end position="153"/>
    </location>
</feature>
<dbReference type="OrthoDB" id="1867618at2759"/>
<sequence length="564" mass="63387">MLPSAAFVMLWSLALFTLVALCLLYAARCLFRFRSVRAEFAHHVGVNYLFAPWISWLLLLQSTPFLRPHTRSYLLLCWLFSLPILALDIKIYGQWFTKGKKFLSMVANPTSQITVIGNLVGARAAAQMGWRESAVCMFSLGIAHYLVLFVTLYQRFLGSDSLPAMLRPVFFLFFAAPSMASLAWDSISSSFDTSCKMLFFLSLFLFASVIIVSFLLYKIWARKHRIMEDTLSGGKMVMFRSPRTQSLTSKAFVKKTMKLTNKDIIGSGGYGTVYRLIIDDNSAFAVKKLNKGNTDRDRGFERELNAMGDIKHRNIVTLHGYYIAPQFNLLIYELMPNGSLDALLHGNSVQNIFSKLSCFQYSHSASHKGIDTGKSGKEKPLDWPSRCKIAVGAARGLSYLHHDCIPHIIHRDIKSSNILLDQNMEARVSDFGLATLMEPDKSHVTTIAAGTFGYLAPEYFDSGRATTKGDVYSFGVVLLELLTGKRPTDESFIEEGTKPVTWVKAVVKDKREEHAIDSSLLCFPMEEVKKVFNIAEKCLESDPSKRPTMAALLKMLEQINQTNL</sequence>
<feature type="transmembrane region" description="Helical" evidence="21">
    <location>
        <begin position="6"/>
        <end position="28"/>
    </location>
</feature>
<evidence type="ECO:0000256" key="1">
    <source>
        <dbReference type="ARBA" id="ARBA00004127"/>
    </source>
</evidence>
<comment type="caution">
    <text evidence="23">The sequence shown here is derived from an EMBL/GenBank/DDBJ whole genome shotgun (WGS) entry which is preliminary data.</text>
</comment>
<keyword evidence="24" id="KW-1185">Reference proteome</keyword>
<dbReference type="GO" id="GO:0055085">
    <property type="term" value="P:transmembrane transport"/>
    <property type="evidence" value="ECO:0007669"/>
    <property type="project" value="InterPro"/>
</dbReference>
<dbReference type="PROSITE" id="PS00108">
    <property type="entry name" value="PROTEIN_KINASE_ST"/>
    <property type="match status" value="1"/>
</dbReference>
<evidence type="ECO:0000256" key="11">
    <source>
        <dbReference type="ARBA" id="ARBA00022692"/>
    </source>
</evidence>
<dbReference type="Pfam" id="PF00069">
    <property type="entry name" value="Pkinase"/>
    <property type="match status" value="1"/>
</dbReference>
<dbReference type="PANTHER" id="PTHR48055">
    <property type="entry name" value="LEUCINE-RICH REPEAT RECEPTOR PROTEIN KINASE EMS1"/>
    <property type="match status" value="1"/>
</dbReference>
<dbReference type="PROSITE" id="PS50011">
    <property type="entry name" value="PROTEIN_KINASE_DOM"/>
    <property type="match status" value="1"/>
</dbReference>
<dbReference type="SMART" id="SM00220">
    <property type="entry name" value="S_TKc"/>
    <property type="match status" value="1"/>
</dbReference>
<keyword evidence="12 20" id="KW-0547">Nucleotide-binding</keyword>
<evidence type="ECO:0000313" key="24">
    <source>
        <dbReference type="Proteomes" id="UP000797356"/>
    </source>
</evidence>
<evidence type="ECO:0000256" key="13">
    <source>
        <dbReference type="ARBA" id="ARBA00022777"/>
    </source>
</evidence>
<evidence type="ECO:0000256" key="14">
    <source>
        <dbReference type="ARBA" id="ARBA00022840"/>
    </source>
</evidence>
<reference evidence="23" key="1">
    <citation type="journal article" date="2017" name="Gigascience">
        <title>The genome draft of coconut (Cocos nucifera).</title>
        <authorList>
            <person name="Xiao Y."/>
            <person name="Xu P."/>
            <person name="Fan H."/>
            <person name="Baudouin L."/>
            <person name="Xia W."/>
            <person name="Bocs S."/>
            <person name="Xu J."/>
            <person name="Li Q."/>
            <person name="Guo A."/>
            <person name="Zhou L."/>
            <person name="Li J."/>
            <person name="Wu Y."/>
            <person name="Ma Z."/>
            <person name="Armero A."/>
            <person name="Issali A.E."/>
            <person name="Liu N."/>
            <person name="Peng M."/>
            <person name="Yang Y."/>
        </authorList>
    </citation>
    <scope>NUCLEOTIDE SEQUENCE</scope>
    <source>
        <tissue evidence="23">Spear leaf of Hainan Tall coconut</tissue>
    </source>
</reference>
<keyword evidence="16" id="KW-0406">Ion transport</keyword>
<evidence type="ECO:0000256" key="17">
    <source>
        <dbReference type="ARBA" id="ARBA00023136"/>
    </source>
</evidence>
<dbReference type="Proteomes" id="UP000797356">
    <property type="component" value="Chromosome 3"/>
</dbReference>
<comment type="similarity">
    <text evidence="4">Belongs to the SLAC1 S-type anion channel family.</text>
</comment>
<evidence type="ECO:0000256" key="21">
    <source>
        <dbReference type="SAM" id="Phobius"/>
    </source>
</evidence>
<dbReference type="InterPro" id="IPR017441">
    <property type="entry name" value="Protein_kinase_ATP_BS"/>
</dbReference>
<comment type="subunit">
    <text evidence="5">Homotrimer.</text>
</comment>
<organism evidence="23 24">
    <name type="scientific">Cocos nucifera</name>
    <name type="common">Coconut palm</name>
    <dbReference type="NCBI Taxonomy" id="13894"/>
    <lineage>
        <taxon>Eukaryota</taxon>
        <taxon>Viridiplantae</taxon>
        <taxon>Streptophyta</taxon>
        <taxon>Embryophyta</taxon>
        <taxon>Tracheophyta</taxon>
        <taxon>Spermatophyta</taxon>
        <taxon>Magnoliopsida</taxon>
        <taxon>Liliopsida</taxon>
        <taxon>Arecaceae</taxon>
        <taxon>Arecoideae</taxon>
        <taxon>Cocoseae</taxon>
        <taxon>Attaleinae</taxon>
        <taxon>Cocos</taxon>
    </lineage>
</organism>
<keyword evidence="10" id="KW-0808">Transferase</keyword>
<feature type="transmembrane region" description="Helical" evidence="21">
    <location>
        <begin position="196"/>
        <end position="217"/>
    </location>
</feature>
<evidence type="ECO:0000256" key="18">
    <source>
        <dbReference type="ARBA" id="ARBA00023170"/>
    </source>
</evidence>
<evidence type="ECO:0000256" key="9">
    <source>
        <dbReference type="ARBA" id="ARBA00022553"/>
    </source>
</evidence>
<evidence type="ECO:0000256" key="4">
    <source>
        <dbReference type="ARBA" id="ARBA00007808"/>
    </source>
</evidence>
<protein>
    <submittedName>
        <fullName evidence="23">Putative Receptor-like serine/threonine-protein kinase</fullName>
    </submittedName>
</protein>
<dbReference type="FunFam" id="3.30.200.20:FF:000434">
    <property type="entry name" value="Receptor-like serine/threonine-protein kinase"/>
    <property type="match status" value="1"/>
</dbReference>
<evidence type="ECO:0000259" key="22">
    <source>
        <dbReference type="PROSITE" id="PS50011"/>
    </source>
</evidence>
<accession>A0A8K0I403</accession>
<dbReference type="InterPro" id="IPR038665">
    <property type="entry name" value="Voltage-dep_anion_channel_sf"/>
</dbReference>
<evidence type="ECO:0000256" key="20">
    <source>
        <dbReference type="PROSITE-ProRule" id="PRU10141"/>
    </source>
</evidence>
<evidence type="ECO:0000256" key="2">
    <source>
        <dbReference type="ARBA" id="ARBA00004167"/>
    </source>
</evidence>
<dbReference type="PANTHER" id="PTHR48055:SF27">
    <property type="entry name" value="LRR RECEPTOR-LIKE SERINE_THREONINE-PROTEIN KINASE FEI 2"/>
    <property type="match status" value="1"/>
</dbReference>
<feature type="transmembrane region" description="Helical" evidence="21">
    <location>
        <begin position="72"/>
        <end position="93"/>
    </location>
</feature>
<dbReference type="CDD" id="cd09323">
    <property type="entry name" value="TDT_SLAC1_like"/>
    <property type="match status" value="1"/>
</dbReference>
<dbReference type="Gene3D" id="1.50.10.150">
    <property type="entry name" value="Voltage-dependent anion channel"/>
    <property type="match status" value="1"/>
</dbReference>
<dbReference type="InterPro" id="IPR051564">
    <property type="entry name" value="LRR_receptor-like_kinase"/>
</dbReference>
<keyword evidence="11 21" id="KW-0812">Transmembrane</keyword>
<name>A0A8K0I403_COCNU</name>
<keyword evidence="8" id="KW-0723">Serine/threonine-protein kinase</keyword>
<gene>
    <name evidence="23" type="ORF">COCNU_03G010600</name>
</gene>
<dbReference type="Gene3D" id="3.30.200.20">
    <property type="entry name" value="Phosphorylase Kinase, domain 1"/>
    <property type="match status" value="1"/>
</dbReference>
<evidence type="ECO:0000313" key="23">
    <source>
        <dbReference type="EMBL" id="KAG1334941.1"/>
    </source>
</evidence>
<evidence type="ECO:0000256" key="6">
    <source>
        <dbReference type="ARBA" id="ARBA00022448"/>
    </source>
</evidence>
<keyword evidence="13 23" id="KW-0418">Kinase</keyword>
<dbReference type="GO" id="GO:0005524">
    <property type="term" value="F:ATP binding"/>
    <property type="evidence" value="ECO:0007669"/>
    <property type="project" value="UniProtKB-UniRule"/>
</dbReference>
<dbReference type="AlphaFoldDB" id="A0A8K0I403"/>
<dbReference type="Gene3D" id="1.10.510.10">
    <property type="entry name" value="Transferase(Phosphotransferase) domain 1"/>
    <property type="match status" value="1"/>
</dbReference>
<keyword evidence="18 23" id="KW-0675">Receptor</keyword>
<dbReference type="FunFam" id="1.10.510.10:FF:000146">
    <property type="entry name" value="LRR receptor-like serine/threonine-protein kinase IOS1"/>
    <property type="match status" value="1"/>
</dbReference>
<evidence type="ECO:0000256" key="10">
    <source>
        <dbReference type="ARBA" id="ARBA00022679"/>
    </source>
</evidence>
<dbReference type="InterPro" id="IPR008271">
    <property type="entry name" value="Ser/Thr_kinase_AS"/>
</dbReference>
<comment type="subcellular location">
    <subcellularLocation>
        <location evidence="3">Cell membrane</location>
    </subcellularLocation>
    <subcellularLocation>
        <location evidence="1">Endomembrane system</location>
        <topology evidence="1">Multi-pass membrane protein</topology>
    </subcellularLocation>
    <subcellularLocation>
        <location evidence="2">Membrane</location>
        <topology evidence="2">Single-pass membrane protein</topology>
    </subcellularLocation>
</comment>
<evidence type="ECO:0000256" key="5">
    <source>
        <dbReference type="ARBA" id="ARBA00011233"/>
    </source>
</evidence>
<evidence type="ECO:0000256" key="8">
    <source>
        <dbReference type="ARBA" id="ARBA00022527"/>
    </source>
</evidence>